<evidence type="ECO:0008006" key="3">
    <source>
        <dbReference type="Google" id="ProtNLM"/>
    </source>
</evidence>
<dbReference type="Proteomes" id="UP001562065">
    <property type="component" value="Unassembled WGS sequence"/>
</dbReference>
<dbReference type="SUPFAM" id="SSF75169">
    <property type="entry name" value="DsrEFH-like"/>
    <property type="match status" value="1"/>
</dbReference>
<proteinExistence type="predicted"/>
<organism evidence="1 2">
    <name type="scientific">Isoalcanivorax beigongshangi</name>
    <dbReference type="NCBI Taxonomy" id="3238810"/>
    <lineage>
        <taxon>Bacteria</taxon>
        <taxon>Pseudomonadati</taxon>
        <taxon>Pseudomonadota</taxon>
        <taxon>Gammaproteobacteria</taxon>
        <taxon>Oceanospirillales</taxon>
        <taxon>Alcanivoracaceae</taxon>
        <taxon>Isoalcanivorax</taxon>
    </lineage>
</organism>
<keyword evidence="2" id="KW-1185">Reference proteome</keyword>
<accession>A0ABV4AGG2</accession>
<evidence type="ECO:0000313" key="2">
    <source>
        <dbReference type="Proteomes" id="UP001562065"/>
    </source>
</evidence>
<dbReference type="InterPro" id="IPR027396">
    <property type="entry name" value="DsrEFH-like"/>
</dbReference>
<name>A0ABV4AGG2_9GAMM</name>
<dbReference type="RefSeq" id="WP_369455174.1">
    <property type="nucleotide sequence ID" value="NZ_JBGCUO010000001.1"/>
</dbReference>
<comment type="caution">
    <text evidence="1">The sequence shown here is derived from an EMBL/GenBank/DDBJ whole genome shotgun (WGS) entry which is preliminary data.</text>
</comment>
<dbReference type="EMBL" id="JBGCUO010000001">
    <property type="protein sequence ID" value="MEY1661928.1"/>
    <property type="molecule type" value="Genomic_DNA"/>
</dbReference>
<protein>
    <recommendedName>
        <fullName evidence="3">Sulfurtransferase complex subunit TusB</fullName>
    </recommendedName>
</protein>
<gene>
    <name evidence="1" type="ORF">AB5I84_07160</name>
</gene>
<evidence type="ECO:0000313" key="1">
    <source>
        <dbReference type="EMBL" id="MEY1661928.1"/>
    </source>
</evidence>
<sequence length="108" mass="11634">MSHTVMLVRSVEADAVAELADLSLTLAAFGQQVTWLWCADAAFLLAETPAGRLQELLPMLSEFGVQHRVTSHSLAQLHLEAQALAAEVVDDIGVQQLLANADHCLGWS</sequence>
<reference evidence="1 2" key="1">
    <citation type="submission" date="2024-07" db="EMBL/GenBank/DDBJ databases">
        <authorList>
            <person name="Ren Q."/>
        </authorList>
    </citation>
    <scope>NUCLEOTIDE SEQUENCE [LARGE SCALE GENOMIC DNA]</scope>
    <source>
        <strain evidence="1 2">REN37</strain>
    </source>
</reference>
<dbReference type="Gene3D" id="3.40.1260.10">
    <property type="entry name" value="DsrEFH-like"/>
    <property type="match status" value="1"/>
</dbReference>